<comment type="caution">
    <text evidence="1">The sequence shown here is derived from an EMBL/GenBank/DDBJ whole genome shotgun (WGS) entry which is preliminary data.</text>
</comment>
<dbReference type="EMBL" id="JAGTXB010000009">
    <property type="protein sequence ID" value="MBS0029477.1"/>
    <property type="molecule type" value="Genomic_DNA"/>
</dbReference>
<reference evidence="1 2" key="1">
    <citation type="submission" date="2021-04" db="EMBL/GenBank/DDBJ databases">
        <title>Chitinophaga sp. nov., isolated from the rhizosphere soil.</title>
        <authorList>
            <person name="He S."/>
        </authorList>
    </citation>
    <scope>NUCLEOTIDE SEQUENCE [LARGE SCALE GENOMIC DNA]</scope>
    <source>
        <strain evidence="1 2">2R12</strain>
    </source>
</reference>
<organism evidence="1 2">
    <name type="scientific">Chitinophaga hostae</name>
    <dbReference type="NCBI Taxonomy" id="2831022"/>
    <lineage>
        <taxon>Bacteria</taxon>
        <taxon>Pseudomonadati</taxon>
        <taxon>Bacteroidota</taxon>
        <taxon>Chitinophagia</taxon>
        <taxon>Chitinophagales</taxon>
        <taxon>Chitinophagaceae</taxon>
        <taxon>Chitinophaga</taxon>
    </lineage>
</organism>
<dbReference type="Proteomes" id="UP000676386">
    <property type="component" value="Unassembled WGS sequence"/>
</dbReference>
<dbReference type="RefSeq" id="WP_211974564.1">
    <property type="nucleotide sequence ID" value="NZ_CBFHAM010000016.1"/>
</dbReference>
<sequence>MDAKVEMQKHLIDVAIRLLEKGYWHTKEDGITYKLNLSVPNIAFLYEFLRTEIRLEELLSGI</sequence>
<accession>A0ABS5J4I3</accession>
<name>A0ABS5J4I3_9BACT</name>
<evidence type="ECO:0000313" key="1">
    <source>
        <dbReference type="EMBL" id="MBS0029477.1"/>
    </source>
</evidence>
<protein>
    <submittedName>
        <fullName evidence="1">Uncharacterized protein</fullName>
    </submittedName>
</protein>
<gene>
    <name evidence="1" type="ORF">KE626_19285</name>
</gene>
<keyword evidence="2" id="KW-1185">Reference proteome</keyword>
<evidence type="ECO:0000313" key="2">
    <source>
        <dbReference type="Proteomes" id="UP000676386"/>
    </source>
</evidence>
<proteinExistence type="predicted"/>